<name>A0A0K2USC3_LEPSM</name>
<reference evidence="1" key="1">
    <citation type="submission" date="2014-05" db="EMBL/GenBank/DDBJ databases">
        <authorList>
            <person name="Chronopoulou M."/>
        </authorList>
    </citation>
    <scope>NUCLEOTIDE SEQUENCE</scope>
    <source>
        <tissue evidence="1">Whole organism</tissue>
    </source>
</reference>
<dbReference type="EMBL" id="HACA01023807">
    <property type="protein sequence ID" value="CDW41168.1"/>
    <property type="molecule type" value="Transcribed_RNA"/>
</dbReference>
<sequence length="18" mass="2173">MHTLLDPTDVRYVPLRVF</sequence>
<evidence type="ECO:0000313" key="1">
    <source>
        <dbReference type="EMBL" id="CDW41168.1"/>
    </source>
</evidence>
<accession>A0A0K2USC3</accession>
<protein>
    <submittedName>
        <fullName evidence="1">Uncharacterized protein</fullName>
    </submittedName>
</protein>
<dbReference type="AlphaFoldDB" id="A0A0K2USC3"/>
<proteinExistence type="predicted"/>
<organism evidence="1">
    <name type="scientific">Lepeophtheirus salmonis</name>
    <name type="common">Salmon louse</name>
    <name type="synonym">Caligus salmonis</name>
    <dbReference type="NCBI Taxonomy" id="72036"/>
    <lineage>
        <taxon>Eukaryota</taxon>
        <taxon>Metazoa</taxon>
        <taxon>Ecdysozoa</taxon>
        <taxon>Arthropoda</taxon>
        <taxon>Crustacea</taxon>
        <taxon>Multicrustacea</taxon>
        <taxon>Hexanauplia</taxon>
        <taxon>Copepoda</taxon>
        <taxon>Siphonostomatoida</taxon>
        <taxon>Caligidae</taxon>
        <taxon>Lepeophtheirus</taxon>
    </lineage>
</organism>